<dbReference type="Pfam" id="PF19313">
    <property type="entry name" value="DUF5916"/>
    <property type="match status" value="1"/>
</dbReference>
<keyword evidence="3" id="KW-1185">Reference proteome</keyword>
<proteinExistence type="predicted"/>
<dbReference type="Proteomes" id="UP001528411">
    <property type="component" value="Unassembled WGS sequence"/>
</dbReference>
<dbReference type="EMBL" id="JAQOMS010000002">
    <property type="protein sequence ID" value="MDC2888011.1"/>
    <property type="molecule type" value="Genomic_DNA"/>
</dbReference>
<name>A0ABT5F9E2_9GAMM</name>
<dbReference type="CDD" id="cd09618">
    <property type="entry name" value="CBM9_like_2"/>
    <property type="match status" value="1"/>
</dbReference>
<accession>A0ABT5F9E2</accession>
<dbReference type="SUPFAM" id="SSF49344">
    <property type="entry name" value="CBD9-like"/>
    <property type="match status" value="1"/>
</dbReference>
<comment type="caution">
    <text evidence="2">The sequence shown here is derived from an EMBL/GenBank/DDBJ whole genome shotgun (WGS) entry which is preliminary data.</text>
</comment>
<dbReference type="Gene3D" id="2.60.40.1190">
    <property type="match status" value="1"/>
</dbReference>
<gene>
    <name evidence="2" type="ORF">PN838_03200</name>
</gene>
<sequence>MSAPVKTEAFVYENGDTLFIAFKAYDPDPSKIIANLTDRDSNWNDDRVAVKIDSYHDHSLAYQFFINPLGTQADAIENELTKNESPAWDGIWEAAGQITDFGYQVEIAIPLRILNFDDSLDIQHWGMEFVRFYPRDTQMRISNAQMSQDNNCWICQMPIERGFSGAKQGNNLTAIPTFVTGKTKSRDLSETNDWSEESNSDVGLDVKWGITPDITLNATLNPDFSQVEADSGQLNVNNTFALYLQEKRSFFLENQDYFDTPVNLIYTRNINAPDYGAKITGKSGDHSFAAFIANDKTANIITPSNLRSSGYSIEQDTLNSAFRYRYAVNKELAVGVVSTIRDNDDYHNEVLSFDTKYQPSPQDTVNFQIIRTNTEFSEVGLSDVFDYFSDTSTDEHTNITTFNFGEQYLRAFSVNSSDLAYRIQYTHENRDWYFNVRHEDIGENFRADLAFIDTVDRTMSVIGGGYVWRGDDDDWWSRFRINGDIDITHNQDGELLEQENEFNINFNGPKQSYLRVGFLGRDRVGARTNNELVYSHDNPVIIDAQSAQDYLAIDANTDMFYEKNINMWGEFKPTSNLWLGNYFKKGKAIDYANNRISDQLVLEPNISWNINTHLKSQIRFEYTRLDHEGDNVFTAKLLDLRNTYQFSIKSFLRLSLVYTEIDRNLSKYVDPGDRNENFRRLSAQLLYSYKINPQTLFFVGYSEAGKDNDSLTNIKSDNRSVFMKLSYAWLL</sequence>
<evidence type="ECO:0000313" key="3">
    <source>
        <dbReference type="Proteomes" id="UP001528411"/>
    </source>
</evidence>
<organism evidence="2 3">
    <name type="scientific">Psychrosphaera algicola</name>
    <dbReference type="NCBI Taxonomy" id="3023714"/>
    <lineage>
        <taxon>Bacteria</taxon>
        <taxon>Pseudomonadati</taxon>
        <taxon>Pseudomonadota</taxon>
        <taxon>Gammaproteobacteria</taxon>
        <taxon>Alteromonadales</taxon>
        <taxon>Pseudoalteromonadaceae</taxon>
        <taxon>Psychrosphaera</taxon>
    </lineage>
</organism>
<protein>
    <submittedName>
        <fullName evidence="2">DUF5916 domain-containing protein</fullName>
    </submittedName>
</protein>
<evidence type="ECO:0000259" key="1">
    <source>
        <dbReference type="Pfam" id="PF19313"/>
    </source>
</evidence>
<reference evidence="2 3" key="1">
    <citation type="submission" date="2023-01" db="EMBL/GenBank/DDBJ databases">
        <title>Psychrosphaera sp. nov., isolated from marine algae.</title>
        <authorList>
            <person name="Bayburt H."/>
            <person name="Choi B.J."/>
            <person name="Kim J.M."/>
            <person name="Choi D.G."/>
            <person name="Jeon C.O."/>
        </authorList>
    </citation>
    <scope>NUCLEOTIDE SEQUENCE [LARGE SCALE GENOMIC DNA]</scope>
    <source>
        <strain evidence="2 3">G1-22</strain>
    </source>
</reference>
<evidence type="ECO:0000313" key="2">
    <source>
        <dbReference type="EMBL" id="MDC2888011.1"/>
    </source>
</evidence>
<dbReference type="RefSeq" id="WP_272179750.1">
    <property type="nucleotide sequence ID" value="NZ_JAQOMS010000002.1"/>
</dbReference>
<feature type="domain" description="DUF5916" evidence="1">
    <location>
        <begin position="192"/>
        <end position="271"/>
    </location>
</feature>
<dbReference type="InterPro" id="IPR045670">
    <property type="entry name" value="DUF5916"/>
</dbReference>